<evidence type="ECO:0000313" key="2">
    <source>
        <dbReference type="EMBL" id="CAF1256205.1"/>
    </source>
</evidence>
<evidence type="ECO:0000256" key="1">
    <source>
        <dbReference type="SAM" id="SignalP"/>
    </source>
</evidence>
<proteinExistence type="predicted"/>
<gene>
    <name evidence="2" type="ORF">SEV965_LOCUS23994</name>
</gene>
<comment type="caution">
    <text evidence="2">The sequence shown here is derived from an EMBL/GenBank/DDBJ whole genome shotgun (WGS) entry which is preliminary data.</text>
</comment>
<accession>A0A815AIA1</accession>
<feature type="chain" id="PRO_5032713767" description="Ycf1" evidence="1">
    <location>
        <begin position="21"/>
        <end position="315"/>
    </location>
</feature>
<sequence length="315" mass="38031">MIFYSSLFYLIYLLINKTNGLLENDNDLKKECFVKIETDNGFETCFNHECYRYKDPWRIVQTYLYDQPCYLHYLKLAFSNYDQLLVFIELQTSNNNALETFFVDHDSKPCLIELEIDNIYPFNSYYFLSEDMLKKLGGIEEKIHLLKMEIKNWYRSIRSVIQLIDNDMIGRQPFQRITILFPCNIIRTKTQLVLVRDLKYQEQSTCPTQIKILSDKDILTSSNYTTNIDYDKPTNIRYNDSYFIKKTNLTNDSYNKSDSYYNNKKKSNKWTLFEKLYPARLIRFGLKNEWMIEFDDKIQGKQWISPNRLFFREEF</sequence>
<reference evidence="2" key="1">
    <citation type="submission" date="2021-02" db="EMBL/GenBank/DDBJ databases">
        <authorList>
            <person name="Nowell W R."/>
        </authorList>
    </citation>
    <scope>NUCLEOTIDE SEQUENCE</scope>
</reference>
<keyword evidence="1" id="KW-0732">Signal</keyword>
<protein>
    <recommendedName>
        <fullName evidence="4">Ycf1</fullName>
    </recommendedName>
</protein>
<name>A0A815AIA1_9BILA</name>
<dbReference type="EMBL" id="CAJNOU010001819">
    <property type="protein sequence ID" value="CAF1256205.1"/>
    <property type="molecule type" value="Genomic_DNA"/>
</dbReference>
<evidence type="ECO:0000313" key="3">
    <source>
        <dbReference type="Proteomes" id="UP000663889"/>
    </source>
</evidence>
<organism evidence="2 3">
    <name type="scientific">Rotaria sordida</name>
    <dbReference type="NCBI Taxonomy" id="392033"/>
    <lineage>
        <taxon>Eukaryota</taxon>
        <taxon>Metazoa</taxon>
        <taxon>Spiralia</taxon>
        <taxon>Gnathifera</taxon>
        <taxon>Rotifera</taxon>
        <taxon>Eurotatoria</taxon>
        <taxon>Bdelloidea</taxon>
        <taxon>Philodinida</taxon>
        <taxon>Philodinidae</taxon>
        <taxon>Rotaria</taxon>
    </lineage>
</organism>
<evidence type="ECO:0008006" key="4">
    <source>
        <dbReference type="Google" id="ProtNLM"/>
    </source>
</evidence>
<dbReference type="Proteomes" id="UP000663889">
    <property type="component" value="Unassembled WGS sequence"/>
</dbReference>
<dbReference type="AlphaFoldDB" id="A0A815AIA1"/>
<feature type="signal peptide" evidence="1">
    <location>
        <begin position="1"/>
        <end position="20"/>
    </location>
</feature>